<dbReference type="EMBL" id="JAVHJL010000009">
    <property type="protein sequence ID" value="KAK6497378.1"/>
    <property type="molecule type" value="Genomic_DNA"/>
</dbReference>
<keyword evidence="3" id="KW-1185">Reference proteome</keyword>
<gene>
    <name evidence="2" type="ORF">TWF481_011787</name>
</gene>
<name>A0AAV9VX75_9PEZI</name>
<accession>A0AAV9VX75</accession>
<reference evidence="2 3" key="1">
    <citation type="submission" date="2023-08" db="EMBL/GenBank/DDBJ databases">
        <authorList>
            <person name="Palmer J.M."/>
        </authorList>
    </citation>
    <scope>NUCLEOTIDE SEQUENCE [LARGE SCALE GENOMIC DNA]</scope>
    <source>
        <strain evidence="2 3">TWF481</strain>
    </source>
</reference>
<proteinExistence type="predicted"/>
<evidence type="ECO:0000313" key="3">
    <source>
        <dbReference type="Proteomes" id="UP001370758"/>
    </source>
</evidence>
<dbReference type="Proteomes" id="UP001370758">
    <property type="component" value="Unassembled WGS sequence"/>
</dbReference>
<feature type="compositionally biased region" description="Acidic residues" evidence="1">
    <location>
        <begin position="87"/>
        <end position="97"/>
    </location>
</feature>
<feature type="compositionally biased region" description="Polar residues" evidence="1">
    <location>
        <begin position="67"/>
        <end position="84"/>
    </location>
</feature>
<comment type="caution">
    <text evidence="2">The sequence shown here is derived from an EMBL/GenBank/DDBJ whole genome shotgun (WGS) entry which is preliminary data.</text>
</comment>
<feature type="region of interest" description="Disordered" evidence="1">
    <location>
        <begin position="67"/>
        <end position="98"/>
    </location>
</feature>
<organism evidence="2 3">
    <name type="scientific">Arthrobotrys musiformis</name>
    <dbReference type="NCBI Taxonomy" id="47236"/>
    <lineage>
        <taxon>Eukaryota</taxon>
        <taxon>Fungi</taxon>
        <taxon>Dikarya</taxon>
        <taxon>Ascomycota</taxon>
        <taxon>Pezizomycotina</taxon>
        <taxon>Orbiliomycetes</taxon>
        <taxon>Orbiliales</taxon>
        <taxon>Orbiliaceae</taxon>
        <taxon>Arthrobotrys</taxon>
    </lineage>
</organism>
<protein>
    <submittedName>
        <fullName evidence="2">Uncharacterized protein</fullName>
    </submittedName>
</protein>
<evidence type="ECO:0000313" key="2">
    <source>
        <dbReference type="EMBL" id="KAK6497378.1"/>
    </source>
</evidence>
<sequence length="306" mass="34796">MVDGGIWKVLKVAGIGAESIGFDANRPNALPLASNTHYLIFISYHPSTVSQFLSPKSIYITSMMESSGSNYNHPPPTINSQTRQLDGEDEVKDETEETITRSVNNPTDTNIIKPTAPRYVPTVWPIRPHLVLEFARSKILRLWPYCHINGYSTQPSPHHPPASRYWVVSADNLDVFEASLGDSYLSRFGRSGARWQRYSRLSATLAWNGLKNACSNVRLHGDARRSSRRTREGLGMLNLAERKWLLGLLFNQLSFNVPQRWMSHVQIEESLPADYTVWLLRHDIPWIRIRYPQGSLCISIGDELPR</sequence>
<dbReference type="AlphaFoldDB" id="A0AAV9VX75"/>
<evidence type="ECO:0000256" key="1">
    <source>
        <dbReference type="SAM" id="MobiDB-lite"/>
    </source>
</evidence>